<dbReference type="PANTHER" id="PTHR11570:SF0">
    <property type="entry name" value="S-ADENOSYLMETHIONINE DECARBOXYLASE PROENZYME"/>
    <property type="match status" value="1"/>
</dbReference>
<reference evidence="18 19" key="1">
    <citation type="journal article" date="2016" name="Nat. Commun.">
        <title>Extremotolerant tardigrade genome and improved radiotolerance of human cultured cells by tardigrade-unique protein.</title>
        <authorList>
            <person name="Hashimoto T."/>
            <person name="Horikawa D.D."/>
            <person name="Saito Y."/>
            <person name="Kuwahara H."/>
            <person name="Kozuka-Hata H."/>
            <person name="Shin-I T."/>
            <person name="Minakuchi Y."/>
            <person name="Ohishi K."/>
            <person name="Motoyama A."/>
            <person name="Aizu T."/>
            <person name="Enomoto A."/>
            <person name="Kondo K."/>
            <person name="Tanaka S."/>
            <person name="Hara Y."/>
            <person name="Koshikawa S."/>
            <person name="Sagara H."/>
            <person name="Miura T."/>
            <person name="Yokobori S."/>
            <person name="Miyagawa K."/>
            <person name="Suzuki Y."/>
            <person name="Kubo T."/>
            <person name="Oyama M."/>
            <person name="Kohara Y."/>
            <person name="Fujiyama A."/>
            <person name="Arakawa K."/>
            <person name="Katayama T."/>
            <person name="Toyoda A."/>
            <person name="Kunieda T."/>
        </authorList>
    </citation>
    <scope>NUCLEOTIDE SEQUENCE [LARGE SCALE GENOMIC DNA]</scope>
    <source>
        <strain evidence="18 19">YOKOZUNA-1</strain>
    </source>
</reference>
<evidence type="ECO:0000256" key="7">
    <source>
        <dbReference type="ARBA" id="ARBA00023115"/>
    </source>
</evidence>
<feature type="active site" description="Proton acceptor; for processing activity" evidence="14">
    <location>
        <position position="248"/>
    </location>
</feature>
<dbReference type="STRING" id="947166.A0A1D1WAS4"/>
<feature type="chain" id="PRO_5042322854" description="S-adenosylmethionine decarboxylase beta chain" evidence="17">
    <location>
        <begin position="1"/>
        <end position="69"/>
    </location>
</feature>
<dbReference type="GO" id="GO:0005829">
    <property type="term" value="C:cytosol"/>
    <property type="evidence" value="ECO:0007669"/>
    <property type="project" value="TreeGrafter"/>
</dbReference>
<evidence type="ECO:0000256" key="16">
    <source>
        <dbReference type="PIRSR" id="PIRSR001355-4"/>
    </source>
</evidence>
<dbReference type="OrthoDB" id="1068353at2759"/>
<evidence type="ECO:0000256" key="15">
    <source>
        <dbReference type="PIRSR" id="PIRSR001355-3"/>
    </source>
</evidence>
<dbReference type="Gene3D" id="3.60.90.10">
    <property type="entry name" value="S-adenosylmethionine decarboxylase"/>
    <property type="match status" value="1"/>
</dbReference>
<keyword evidence="7 13" id="KW-0620">Polyamine biosynthesis</keyword>
<protein>
    <recommendedName>
        <fullName evidence="13">S-adenosylmethionine decarboxylase proenzyme</fullName>
        <ecNumber evidence="13">4.1.1.50</ecNumber>
    </recommendedName>
</protein>
<dbReference type="PROSITE" id="PS01336">
    <property type="entry name" value="ADOMETDC"/>
    <property type="match status" value="1"/>
</dbReference>
<evidence type="ECO:0000256" key="8">
    <source>
        <dbReference type="ARBA" id="ARBA00023145"/>
    </source>
</evidence>
<evidence type="ECO:0000256" key="12">
    <source>
        <dbReference type="ARBA" id="ARBA00048112"/>
    </source>
</evidence>
<evidence type="ECO:0000313" key="19">
    <source>
        <dbReference type="Proteomes" id="UP000186922"/>
    </source>
</evidence>
<keyword evidence="19" id="KW-1185">Reference proteome</keyword>
<comment type="catalytic activity">
    <reaction evidence="12 13">
        <text>S-adenosyl-L-methionine + H(+) = S-adenosyl 3-(methylsulfanyl)propylamine + CO2</text>
        <dbReference type="Rhea" id="RHEA:15981"/>
        <dbReference type="ChEBI" id="CHEBI:15378"/>
        <dbReference type="ChEBI" id="CHEBI:16526"/>
        <dbReference type="ChEBI" id="CHEBI:57443"/>
        <dbReference type="ChEBI" id="CHEBI:59789"/>
        <dbReference type="EC" id="4.1.1.50"/>
    </reaction>
</comment>
<evidence type="ECO:0000256" key="9">
    <source>
        <dbReference type="ARBA" id="ARBA00023239"/>
    </source>
</evidence>
<feature type="site" description="Cleavage (non-hydrolytic); by autolysis" evidence="16">
    <location>
        <begin position="69"/>
        <end position="70"/>
    </location>
</feature>
<gene>
    <name evidence="18" type="primary">RvY_18181-1</name>
    <name evidence="18" type="synonym">RvY_18181.1</name>
    <name evidence="18" type="ORF">RvY_18181</name>
</gene>
<dbReference type="InterPro" id="IPR048283">
    <property type="entry name" value="AdoMetDC-like"/>
</dbReference>
<accession>A0A1D1WAS4</accession>
<dbReference type="SUPFAM" id="SSF56276">
    <property type="entry name" value="S-adenosylmethionine decarboxylase"/>
    <property type="match status" value="1"/>
</dbReference>
<dbReference type="NCBIfam" id="TIGR00535">
    <property type="entry name" value="SAM_DCase"/>
    <property type="match status" value="1"/>
</dbReference>
<evidence type="ECO:0000313" key="18">
    <source>
        <dbReference type="EMBL" id="GAV08499.1"/>
    </source>
</evidence>
<keyword evidence="11 13" id="KW-0670">Pyruvate</keyword>
<keyword evidence="8 13" id="KW-0865">Zymogen</keyword>
<dbReference type="InterPro" id="IPR001985">
    <property type="entry name" value="S-AdoMet_decarboxylase_euk"/>
</dbReference>
<feature type="active site" description="Proton acceptor; for processing activity" evidence="14">
    <location>
        <position position="234"/>
    </location>
</feature>
<dbReference type="AlphaFoldDB" id="A0A1D1WAS4"/>
<evidence type="ECO:0000256" key="6">
    <source>
        <dbReference type="ARBA" id="ARBA00023066"/>
    </source>
</evidence>
<comment type="caution">
    <text evidence="18">The sequence shown here is derived from an EMBL/GenBank/DDBJ whole genome shotgun (WGS) entry which is preliminary data.</text>
</comment>
<keyword evidence="6 13" id="KW-0745">Spermidine biosynthesis</keyword>
<dbReference type="EC" id="4.1.1.50" evidence="13"/>
<dbReference type="InterPro" id="IPR018166">
    <property type="entry name" value="S-AdoMet_deCO2ase_CS"/>
</dbReference>
<keyword evidence="10 13" id="KW-0704">Schiff base</keyword>
<evidence type="ECO:0000256" key="2">
    <source>
        <dbReference type="ARBA" id="ARBA00008466"/>
    </source>
</evidence>
<dbReference type="InterPro" id="IPR016067">
    <property type="entry name" value="S-AdoMet_deCO2ase_core"/>
</dbReference>
<name>A0A1D1WAS4_RAMVA</name>
<evidence type="ECO:0000256" key="10">
    <source>
        <dbReference type="ARBA" id="ARBA00023270"/>
    </source>
</evidence>
<feature type="modified residue" description="Pyruvic acid (Ser); by autocatalysis" evidence="15">
    <location>
        <position position="70"/>
    </location>
</feature>
<evidence type="ECO:0000256" key="1">
    <source>
        <dbReference type="ARBA" id="ARBA00004911"/>
    </source>
</evidence>
<evidence type="ECO:0000256" key="5">
    <source>
        <dbReference type="ARBA" id="ARBA00022813"/>
    </source>
</evidence>
<dbReference type="PIRSF" id="PIRSF001355">
    <property type="entry name" value="S-AdenosylMet_decarboxylase"/>
    <property type="match status" value="1"/>
</dbReference>
<dbReference type="Proteomes" id="UP000186922">
    <property type="component" value="Unassembled WGS sequence"/>
</dbReference>
<evidence type="ECO:0000256" key="11">
    <source>
        <dbReference type="ARBA" id="ARBA00023317"/>
    </source>
</evidence>
<dbReference type="EMBL" id="BDGG01000018">
    <property type="protein sequence ID" value="GAV08499.1"/>
    <property type="molecule type" value="Genomic_DNA"/>
</dbReference>
<keyword evidence="9 13" id="KW-0456">Lyase</keyword>
<evidence type="ECO:0000256" key="14">
    <source>
        <dbReference type="PIRSR" id="PIRSR001355-1"/>
    </source>
</evidence>
<comment type="pathway">
    <text evidence="1 13">Amine and polyamine biosynthesis; S-adenosylmethioninamine biosynthesis; S-adenosylmethioninamine from S-adenosyl-L-methionine: step 1/1.</text>
</comment>
<keyword evidence="3 13" id="KW-0949">S-adenosyl-L-methionine</keyword>
<evidence type="ECO:0000256" key="17">
    <source>
        <dbReference type="PIRSR" id="PIRSR001355-5"/>
    </source>
</evidence>
<evidence type="ECO:0000256" key="3">
    <source>
        <dbReference type="ARBA" id="ARBA00022691"/>
    </source>
</evidence>
<feature type="chain" id="PRO_5042322853" description="S-adenosylmethionine decarboxylase alpha chain" evidence="17">
    <location>
        <begin position="70"/>
        <end position="339"/>
    </location>
</feature>
<dbReference type="GO" id="GO:0004014">
    <property type="term" value="F:adenosylmethionine decarboxylase activity"/>
    <property type="evidence" value="ECO:0007669"/>
    <property type="project" value="UniProtKB-EC"/>
</dbReference>
<organism evidence="18 19">
    <name type="scientific">Ramazzottius varieornatus</name>
    <name type="common">Water bear</name>
    <name type="synonym">Tardigrade</name>
    <dbReference type="NCBI Taxonomy" id="947166"/>
    <lineage>
        <taxon>Eukaryota</taxon>
        <taxon>Metazoa</taxon>
        <taxon>Ecdysozoa</taxon>
        <taxon>Tardigrada</taxon>
        <taxon>Eutardigrada</taxon>
        <taxon>Parachela</taxon>
        <taxon>Hypsibioidea</taxon>
        <taxon>Ramazzottiidae</taxon>
        <taxon>Ramazzottius</taxon>
    </lineage>
</organism>
<keyword evidence="5 16" id="KW-0068">Autocatalytic cleavage</keyword>
<comment type="similarity">
    <text evidence="2 13">Belongs to the eukaryotic AdoMetDC family.</text>
</comment>
<proteinExistence type="inferred from homology"/>
<keyword evidence="4 13" id="KW-0210">Decarboxylase</keyword>
<dbReference type="GO" id="GO:0008295">
    <property type="term" value="P:spermidine biosynthetic process"/>
    <property type="evidence" value="ECO:0007669"/>
    <property type="project" value="UniProtKB-KW"/>
</dbReference>
<sequence>MGYPSFYEGAEKLLEMSFGLGNKKEEDGAKPNDLRAIPREELEGLLAGIGAEIVSDMATKETHAYVLSESSMFIRQQAIIFKTCGTTQLIKAIPLLLKLVQRYTSLGQIQELYYSRKEFLRPELQEAPYQSFAGEVKELEVDFEGQAHYFGQGDRRWYVYVFEGGASQAKKKKGKRQAQDCLELMMEELEPQVMAIFSKAHCNCALQARQKSGIDGIVAGLAIDDLLFEPCGYSMNGLMDDGRYATIHITPQEAYSYVSFESDAVHLPHSQLIRRVLDVFRPRKFICTIYTDRSRPAASTGDMREEATGSLEGFRLMDAQTLTLRHHRLTYMAFVRDMT</sequence>
<dbReference type="GO" id="GO:0006597">
    <property type="term" value="P:spermine biosynthetic process"/>
    <property type="evidence" value="ECO:0007669"/>
    <property type="project" value="InterPro"/>
</dbReference>
<evidence type="ECO:0000256" key="4">
    <source>
        <dbReference type="ARBA" id="ARBA00022793"/>
    </source>
</evidence>
<comment type="cofactor">
    <cofactor evidence="13">
        <name>pyruvate</name>
        <dbReference type="ChEBI" id="CHEBI:15361"/>
    </cofactor>
    <text evidence="13">Binds 1 pyruvoyl group covalently per subunit.</text>
</comment>
<dbReference type="UniPathway" id="UPA00331">
    <property type="reaction ID" value="UER00451"/>
</dbReference>
<feature type="active site" description="Schiff-base intermediate with substrate; via pyruvic acid" evidence="14">
    <location>
        <position position="70"/>
    </location>
</feature>
<dbReference type="Pfam" id="PF01536">
    <property type="entry name" value="SAM_decarbox"/>
    <property type="match status" value="1"/>
</dbReference>
<evidence type="ECO:0000256" key="13">
    <source>
        <dbReference type="PIRNR" id="PIRNR001355"/>
    </source>
</evidence>
<feature type="active site" description="Proton donor; for catalytic activity" evidence="14">
    <location>
        <position position="84"/>
    </location>
</feature>
<dbReference type="PANTHER" id="PTHR11570">
    <property type="entry name" value="S-ADENOSYLMETHIONINE DECARBOXYLASE"/>
    <property type="match status" value="1"/>
</dbReference>